<evidence type="ECO:0000256" key="6">
    <source>
        <dbReference type="SAM" id="MobiDB-lite"/>
    </source>
</evidence>
<dbReference type="STRING" id="1561998.A0A1I7TDH1"/>
<comment type="similarity">
    <text evidence="2">Belongs to the TMEM144 family.</text>
</comment>
<dbReference type="AlphaFoldDB" id="A0A1I7TDH1"/>
<dbReference type="Pfam" id="PF07857">
    <property type="entry name" value="TMEM144"/>
    <property type="match status" value="1"/>
</dbReference>
<keyword evidence="4 7" id="KW-1133">Transmembrane helix</keyword>
<evidence type="ECO:0000313" key="9">
    <source>
        <dbReference type="WBParaSite" id="Csp11.Scaffold585.g4851.t1"/>
    </source>
</evidence>
<feature type="transmembrane region" description="Helical" evidence="7">
    <location>
        <begin position="200"/>
        <end position="220"/>
    </location>
</feature>
<sequence>METTVSPNVDTSLQIIGYVALLLSCCAFGTMFVPLRKRSCKDGFFVQWIECGVVFIVGCIFYFARGFPKFEPIACIGGLLYATGNVFSVPIVEGIGMGVGFLIWTSLQIIVGWGVARFGVFQWIAPQNVKNDVLNYIGIVLTIISGVLLIFVKHVEPEPENEYDVTSKEMEHQDEIERHNRDSDSSENSSMDMAGLAKKIPFILMAMILACLHGLMMSPIEYLKQRNPATDTFQVFDYIFPFYTSVFLFSTIYFFAYCVILRRKAHVERNLIIPSIGYGLLWTTGQLFIIKLFVREFVIGMTLWFVSSDKLSQVVAYPCTARLPPLISGALDVFVFKSIQGTRSFTILAISSIIGVVSVIMIALSNQI</sequence>
<dbReference type="GO" id="GO:0015144">
    <property type="term" value="F:carbohydrate transmembrane transporter activity"/>
    <property type="evidence" value="ECO:0007669"/>
    <property type="project" value="InterPro"/>
</dbReference>
<name>A0A1I7TDH1_9PELO</name>
<dbReference type="WBParaSite" id="Csp11.Scaffold585.g4851.t1">
    <property type="protein sequence ID" value="Csp11.Scaffold585.g4851.t1"/>
    <property type="gene ID" value="Csp11.Scaffold585.g4851"/>
</dbReference>
<protein>
    <submittedName>
        <fullName evidence="9">Transmembrane protein 144</fullName>
    </submittedName>
</protein>
<evidence type="ECO:0000256" key="4">
    <source>
        <dbReference type="ARBA" id="ARBA00022989"/>
    </source>
</evidence>
<dbReference type="InterPro" id="IPR010651">
    <property type="entry name" value="Sugar_transport"/>
</dbReference>
<feature type="transmembrane region" description="Helical" evidence="7">
    <location>
        <begin position="133"/>
        <end position="152"/>
    </location>
</feature>
<dbReference type="PANTHER" id="PTHR16119:SF18">
    <property type="entry name" value="TRANSMEMBRANE PROTEIN 144 HOMOLOG"/>
    <property type="match status" value="1"/>
</dbReference>
<evidence type="ECO:0000256" key="7">
    <source>
        <dbReference type="SAM" id="Phobius"/>
    </source>
</evidence>
<reference evidence="9" key="1">
    <citation type="submission" date="2016-11" db="UniProtKB">
        <authorList>
            <consortium name="WormBaseParasite"/>
        </authorList>
    </citation>
    <scope>IDENTIFICATION</scope>
</reference>
<feature type="transmembrane region" description="Helical" evidence="7">
    <location>
        <begin position="99"/>
        <end position="121"/>
    </location>
</feature>
<evidence type="ECO:0000256" key="5">
    <source>
        <dbReference type="ARBA" id="ARBA00023136"/>
    </source>
</evidence>
<feature type="transmembrane region" description="Helical" evidence="7">
    <location>
        <begin position="347"/>
        <end position="365"/>
    </location>
</feature>
<dbReference type="GO" id="GO:0016020">
    <property type="term" value="C:membrane"/>
    <property type="evidence" value="ECO:0007669"/>
    <property type="project" value="UniProtKB-SubCell"/>
</dbReference>
<feature type="transmembrane region" description="Helical" evidence="7">
    <location>
        <begin position="272"/>
        <end position="294"/>
    </location>
</feature>
<feature type="transmembrane region" description="Helical" evidence="7">
    <location>
        <begin position="70"/>
        <end position="92"/>
    </location>
</feature>
<evidence type="ECO:0000256" key="3">
    <source>
        <dbReference type="ARBA" id="ARBA00022692"/>
    </source>
</evidence>
<dbReference type="Proteomes" id="UP000095282">
    <property type="component" value="Unplaced"/>
</dbReference>
<evidence type="ECO:0000313" key="8">
    <source>
        <dbReference type="Proteomes" id="UP000095282"/>
    </source>
</evidence>
<accession>A0A1I7TDH1</accession>
<evidence type="ECO:0000256" key="2">
    <source>
        <dbReference type="ARBA" id="ARBA00005731"/>
    </source>
</evidence>
<proteinExistence type="inferred from homology"/>
<organism evidence="8 9">
    <name type="scientific">Caenorhabditis tropicalis</name>
    <dbReference type="NCBI Taxonomy" id="1561998"/>
    <lineage>
        <taxon>Eukaryota</taxon>
        <taxon>Metazoa</taxon>
        <taxon>Ecdysozoa</taxon>
        <taxon>Nematoda</taxon>
        <taxon>Chromadorea</taxon>
        <taxon>Rhabditida</taxon>
        <taxon>Rhabditina</taxon>
        <taxon>Rhabditomorpha</taxon>
        <taxon>Rhabditoidea</taxon>
        <taxon>Rhabditidae</taxon>
        <taxon>Peloderinae</taxon>
        <taxon>Caenorhabditis</taxon>
    </lineage>
</organism>
<keyword evidence="5 7" id="KW-0472">Membrane</keyword>
<dbReference type="PANTHER" id="PTHR16119">
    <property type="entry name" value="TRANSMEMBRANE PROTEIN 144"/>
    <property type="match status" value="1"/>
</dbReference>
<keyword evidence="3 7" id="KW-0812">Transmembrane</keyword>
<keyword evidence="8" id="KW-1185">Reference proteome</keyword>
<evidence type="ECO:0000256" key="1">
    <source>
        <dbReference type="ARBA" id="ARBA00004141"/>
    </source>
</evidence>
<dbReference type="eggNOG" id="ENOG502SJBB">
    <property type="taxonomic scope" value="Eukaryota"/>
</dbReference>
<feature type="transmembrane region" description="Helical" evidence="7">
    <location>
        <begin position="15"/>
        <end position="33"/>
    </location>
</feature>
<feature type="region of interest" description="Disordered" evidence="6">
    <location>
        <begin position="162"/>
        <end position="190"/>
    </location>
</feature>
<dbReference type="InterPro" id="IPR012435">
    <property type="entry name" value="TMEM144"/>
</dbReference>
<feature type="transmembrane region" description="Helical" evidence="7">
    <location>
        <begin position="240"/>
        <end position="260"/>
    </location>
</feature>
<feature type="transmembrane region" description="Helical" evidence="7">
    <location>
        <begin position="45"/>
        <end position="64"/>
    </location>
</feature>
<comment type="subcellular location">
    <subcellularLocation>
        <location evidence="1">Membrane</location>
        <topology evidence="1">Multi-pass membrane protein</topology>
    </subcellularLocation>
</comment>
<feature type="compositionally biased region" description="Basic and acidic residues" evidence="6">
    <location>
        <begin position="165"/>
        <end position="184"/>
    </location>
</feature>